<comment type="caution">
    <text evidence="5">The sequence shown here is derived from an EMBL/GenBank/DDBJ whole genome shotgun (WGS) entry which is preliminary data.</text>
</comment>
<proteinExistence type="predicted"/>
<name>A0A815RJZ1_9BILA</name>
<accession>A0A815RJZ1</accession>
<dbReference type="AlphaFoldDB" id="A0A815RJZ1"/>
<dbReference type="InterPro" id="IPR011042">
    <property type="entry name" value="6-blade_b-propeller_TolB-like"/>
</dbReference>
<dbReference type="Proteomes" id="UP000663855">
    <property type="component" value="Unassembled WGS sequence"/>
</dbReference>
<dbReference type="PROSITE" id="PS51125">
    <property type="entry name" value="NHL"/>
    <property type="match status" value="1"/>
</dbReference>
<evidence type="ECO:0000256" key="4">
    <source>
        <dbReference type="PROSITE-ProRule" id="PRU00504"/>
    </source>
</evidence>
<protein>
    <submittedName>
        <fullName evidence="5">Uncharacterized protein</fullName>
    </submittedName>
</protein>
<keyword evidence="1" id="KW-0732">Signal</keyword>
<dbReference type="PANTHER" id="PTHR10680">
    <property type="entry name" value="PEPTIDYL-GLYCINE ALPHA-AMIDATING MONOOXYGENASE"/>
    <property type="match status" value="1"/>
</dbReference>
<evidence type="ECO:0000256" key="2">
    <source>
        <dbReference type="ARBA" id="ARBA00022737"/>
    </source>
</evidence>
<evidence type="ECO:0000313" key="5">
    <source>
        <dbReference type="EMBL" id="CAF1477473.1"/>
    </source>
</evidence>
<keyword evidence="2" id="KW-0677">Repeat</keyword>
<dbReference type="SUPFAM" id="SSF101898">
    <property type="entry name" value="NHL repeat"/>
    <property type="match status" value="1"/>
</dbReference>
<gene>
    <name evidence="5" type="ORF">CJN711_LOCUS25985</name>
</gene>
<dbReference type="EMBL" id="CAJNOV010012172">
    <property type="protein sequence ID" value="CAF1477473.1"/>
    <property type="molecule type" value="Genomic_DNA"/>
</dbReference>
<evidence type="ECO:0000256" key="3">
    <source>
        <dbReference type="ARBA" id="ARBA00023180"/>
    </source>
</evidence>
<reference evidence="5" key="1">
    <citation type="submission" date="2021-02" db="EMBL/GenBank/DDBJ databases">
        <authorList>
            <person name="Nowell W R."/>
        </authorList>
    </citation>
    <scope>NUCLEOTIDE SEQUENCE</scope>
</reference>
<dbReference type="CDD" id="cd05819">
    <property type="entry name" value="NHL"/>
    <property type="match status" value="1"/>
</dbReference>
<sequence length="242" mass="26080">MPILSVHARWLQNGTSVAGGHEYGGASNQLAYIGGFVVDDDGTVVIADICNNRIMQWKVGDMNGKVVAGGNGGGSRMDQLTHPGRVLIEQETNSLIICDYGNKRIVRWSLRNGITQGEVLLSNTCCSGLAMDDQRYLYVSNCAKHEVRRYQIGDKYGTRVAGGNDNGTGLNQLNIPLSVVVDRQQTVYVSDYGNYRVMKWNKNATEGIVVAGGQGNGTALTQLSGPTGLFVDTLGLSCNEME</sequence>
<dbReference type="Gene3D" id="2.120.10.30">
    <property type="entry name" value="TolB, C-terminal domain"/>
    <property type="match status" value="2"/>
</dbReference>
<dbReference type="GO" id="GO:0005576">
    <property type="term" value="C:extracellular region"/>
    <property type="evidence" value="ECO:0007669"/>
    <property type="project" value="TreeGrafter"/>
</dbReference>
<feature type="repeat" description="NHL" evidence="4">
    <location>
        <begin position="167"/>
        <end position="203"/>
    </location>
</feature>
<evidence type="ECO:0000313" key="6">
    <source>
        <dbReference type="Proteomes" id="UP000663855"/>
    </source>
</evidence>
<dbReference type="PANTHER" id="PTHR10680:SF28">
    <property type="entry name" value="SMP-30_GLUCONOLACTONASE_LRE-LIKE REGION DOMAIN-CONTAINING PROTEIN"/>
    <property type="match status" value="1"/>
</dbReference>
<evidence type="ECO:0000256" key="1">
    <source>
        <dbReference type="ARBA" id="ARBA00022729"/>
    </source>
</evidence>
<keyword evidence="3" id="KW-0325">Glycoprotein</keyword>
<organism evidence="5 6">
    <name type="scientific">Rotaria magnacalcarata</name>
    <dbReference type="NCBI Taxonomy" id="392030"/>
    <lineage>
        <taxon>Eukaryota</taxon>
        <taxon>Metazoa</taxon>
        <taxon>Spiralia</taxon>
        <taxon>Gnathifera</taxon>
        <taxon>Rotifera</taxon>
        <taxon>Eurotatoria</taxon>
        <taxon>Bdelloidea</taxon>
        <taxon>Philodinida</taxon>
        <taxon>Philodinidae</taxon>
        <taxon>Rotaria</taxon>
    </lineage>
</organism>
<dbReference type="InterPro" id="IPR001258">
    <property type="entry name" value="NHL_repeat"/>
</dbReference>